<dbReference type="InterPro" id="IPR023214">
    <property type="entry name" value="HAD_sf"/>
</dbReference>
<dbReference type="NCBIfam" id="TIGR01509">
    <property type="entry name" value="HAD-SF-IA-v3"/>
    <property type="match status" value="1"/>
</dbReference>
<protein>
    <submittedName>
        <fullName evidence="1">HAD-superfamily hydrolase, subfamily IA, variant 3</fullName>
    </submittedName>
</protein>
<dbReference type="Proteomes" id="UP000007967">
    <property type="component" value="Chromosome"/>
</dbReference>
<dbReference type="SFLD" id="SFLDG01129">
    <property type="entry name" value="C1.5:_HAD__Beta-PGM__Phosphata"/>
    <property type="match status" value="1"/>
</dbReference>
<dbReference type="HOGENOM" id="CLU_118951_0_0_11"/>
<dbReference type="KEGG" id="kfl:Kfla_3961"/>
<proteinExistence type="predicted"/>
<name>D2PR64_KRIFD</name>
<organism evidence="1 2">
    <name type="scientific">Kribbella flavida (strain DSM 17836 / JCM 10339 / NBRC 14399)</name>
    <dbReference type="NCBI Taxonomy" id="479435"/>
    <lineage>
        <taxon>Bacteria</taxon>
        <taxon>Bacillati</taxon>
        <taxon>Actinomycetota</taxon>
        <taxon>Actinomycetes</taxon>
        <taxon>Propionibacteriales</taxon>
        <taxon>Kribbellaceae</taxon>
        <taxon>Kribbella</taxon>
    </lineage>
</organism>
<dbReference type="AlphaFoldDB" id="D2PR64"/>
<dbReference type="RefSeq" id="WP_012921568.1">
    <property type="nucleotide sequence ID" value="NC_013729.1"/>
</dbReference>
<reference evidence="1 2" key="2">
    <citation type="journal article" date="2010" name="Stand. Genomic Sci.">
        <title>Complete genome sequence of Kribbella flavida type strain (IFO 14399).</title>
        <authorList>
            <person name="Pukall R."/>
            <person name="Lapidus A."/>
            <person name="Glavina Del Rio T."/>
            <person name="Copeland A."/>
            <person name="Tice H."/>
            <person name="Cheng J.-F."/>
            <person name="Lucas S."/>
            <person name="Chen F."/>
            <person name="Nolan M."/>
            <person name="LaButti K."/>
            <person name="Pati A."/>
            <person name="Ivanova N."/>
            <person name="Mavrommatis K."/>
            <person name="Mikhailova N."/>
            <person name="Pitluck S."/>
            <person name="Bruce D."/>
            <person name="Goodwin L."/>
            <person name="Land M."/>
            <person name="Hauser L."/>
            <person name="Chang Y.-J."/>
            <person name="Jeffries C.D."/>
            <person name="Chen A."/>
            <person name="Palaniappan K."/>
            <person name="Chain P."/>
            <person name="Rohde M."/>
            <person name="Goeker M."/>
            <person name="Bristow J."/>
            <person name="Eisen J.A."/>
            <person name="Markowitz V."/>
            <person name="Hugenholtz P."/>
            <person name="Kyrpides N.C."/>
            <person name="Klenk H.-P."/>
            <person name="Brettin T."/>
        </authorList>
    </citation>
    <scope>NUCLEOTIDE SEQUENCE [LARGE SCALE GENOMIC DNA]</scope>
    <source>
        <strain evidence="2">DSM 17836 / JCM 10339 / NBRC 14399</strain>
    </source>
</reference>
<dbReference type="PANTHER" id="PTHR43611:SF3">
    <property type="entry name" value="FLAVIN MONONUCLEOTIDE HYDROLASE 1, CHLOROPLATIC"/>
    <property type="match status" value="1"/>
</dbReference>
<dbReference type="EMBL" id="CP001736">
    <property type="protein sequence ID" value="ADB33012.1"/>
    <property type="molecule type" value="Genomic_DNA"/>
</dbReference>
<dbReference type="Gene3D" id="3.40.50.1000">
    <property type="entry name" value="HAD superfamily/HAD-like"/>
    <property type="match status" value="1"/>
</dbReference>
<dbReference type="GO" id="GO:0016787">
    <property type="term" value="F:hydrolase activity"/>
    <property type="evidence" value="ECO:0007669"/>
    <property type="project" value="UniProtKB-KW"/>
</dbReference>
<dbReference type="InterPro" id="IPR036412">
    <property type="entry name" value="HAD-like_sf"/>
</dbReference>
<keyword evidence="1" id="KW-0378">Hydrolase</keyword>
<dbReference type="Pfam" id="PF00702">
    <property type="entry name" value="Hydrolase"/>
    <property type="match status" value="1"/>
</dbReference>
<dbReference type="eggNOG" id="COG1011">
    <property type="taxonomic scope" value="Bacteria"/>
</dbReference>
<dbReference type="SUPFAM" id="SSF56784">
    <property type="entry name" value="HAD-like"/>
    <property type="match status" value="1"/>
</dbReference>
<gene>
    <name evidence="1" type="ordered locus">Kfla_3961</name>
</gene>
<dbReference type="PRINTS" id="PR00413">
    <property type="entry name" value="HADHALOGNASE"/>
</dbReference>
<accession>D2PR64</accession>
<dbReference type="InterPro" id="IPR006439">
    <property type="entry name" value="HAD-SF_hydro_IA"/>
</dbReference>
<dbReference type="OrthoDB" id="9795007at2"/>
<evidence type="ECO:0000313" key="2">
    <source>
        <dbReference type="Proteomes" id="UP000007967"/>
    </source>
</evidence>
<sequence>MPERFVVLDAMGVLYRHGNVVRSVLIPYLRDHGCTRTEVDIRDAYRRCTLGEISTSELWALLGVSATADDADYCQRHQLTQDAPQLLREVRQAGITPWVLTNDAAPWSERLRHRFGLGGWVERWFVSSEIGARKPDPAAYRALLAQPGLDPTRTIFVDDRPPNLVAARSAGFQPVLLHSDDTDAHPERDFQPPVVHSMAELTSYLVEAT</sequence>
<reference evidence="2" key="1">
    <citation type="submission" date="2009-09" db="EMBL/GenBank/DDBJ databases">
        <title>The complete genome of Kribbella flavida DSM 17836.</title>
        <authorList>
            <consortium name="US DOE Joint Genome Institute (JGI-PGF)"/>
            <person name="Lucas S."/>
            <person name="Copeland A."/>
            <person name="Lapidus A."/>
            <person name="Glavina del Rio T."/>
            <person name="Dalin E."/>
            <person name="Tice H."/>
            <person name="Bruce D."/>
            <person name="Goodwin L."/>
            <person name="Pitluck S."/>
            <person name="Kyrpides N."/>
            <person name="Mavromatis K."/>
            <person name="Ivanova N."/>
            <person name="Saunders E."/>
            <person name="Brettin T."/>
            <person name="Detter J.C."/>
            <person name="Han C."/>
            <person name="Larimer F."/>
            <person name="Land M."/>
            <person name="Hauser L."/>
            <person name="Markowitz V."/>
            <person name="Cheng J.-F."/>
            <person name="Hugenholtz P."/>
            <person name="Woyke T."/>
            <person name="Wu D."/>
            <person name="Pukall R."/>
            <person name="Klenk H.-P."/>
            <person name="Eisen J.A."/>
        </authorList>
    </citation>
    <scope>NUCLEOTIDE SEQUENCE [LARGE SCALE GENOMIC DNA]</scope>
    <source>
        <strain evidence="2">DSM 17836 / JCM 10339 / NBRC 14399</strain>
    </source>
</reference>
<dbReference type="PANTHER" id="PTHR43611">
    <property type="entry name" value="ALPHA-D-GLUCOSE 1-PHOSPHATE PHOSPHATASE"/>
    <property type="match status" value="1"/>
</dbReference>
<dbReference type="STRING" id="479435.Kfla_3961"/>
<evidence type="ECO:0000313" key="1">
    <source>
        <dbReference type="EMBL" id="ADB33012.1"/>
    </source>
</evidence>
<keyword evidence="2" id="KW-1185">Reference proteome</keyword>
<dbReference type="SFLD" id="SFLDS00003">
    <property type="entry name" value="Haloacid_Dehalogenase"/>
    <property type="match status" value="1"/>
</dbReference>